<comment type="subcellular location">
    <subcellularLocation>
        <location evidence="9">Plastid</location>
        <location evidence="9">Chloroplast thylakoid membrane</location>
        <topology evidence="9">Single-pass membrane protein</topology>
    </subcellularLocation>
</comment>
<dbReference type="GO" id="GO:0015979">
    <property type="term" value="P:photosynthesis"/>
    <property type="evidence" value="ECO:0007669"/>
    <property type="project" value="UniProtKB-UniRule"/>
</dbReference>
<dbReference type="InterPro" id="IPR001743">
    <property type="entry name" value="PSII_PsbT"/>
</dbReference>
<dbReference type="EMBL" id="MT225403">
    <property type="protein sequence ID" value="QNP08836.1"/>
    <property type="molecule type" value="Genomic_DNA"/>
</dbReference>
<comment type="function">
    <text evidence="9">Found at the monomer-monomer interface of the photosystem II (PS II) dimer, plays a role in assembly and dimerization of PSII. PSII is a light-driven water plastoquinone oxidoreductase, using light energy to abstract electrons from H(2)O, generating a proton gradient subsequently used for ATP formation.</text>
</comment>
<evidence type="ECO:0000256" key="9">
    <source>
        <dbReference type="HAMAP-Rule" id="MF_00808"/>
    </source>
</evidence>
<evidence type="ECO:0000256" key="7">
    <source>
        <dbReference type="ARBA" id="ARBA00023136"/>
    </source>
</evidence>
<dbReference type="EMBL" id="MN723868">
    <property type="protein sequence ID" value="QJS52469.1"/>
    <property type="molecule type" value="Genomic_DNA"/>
</dbReference>
<gene>
    <name evidence="9 11" type="primary">psbT</name>
</gene>
<dbReference type="PANTHER" id="PTHR36411:SF2">
    <property type="entry name" value="PHOTOSYSTEM II REACTION CENTER PROTEIN T"/>
    <property type="match status" value="1"/>
</dbReference>
<evidence type="ECO:0000256" key="4">
    <source>
        <dbReference type="ARBA" id="ARBA00022692"/>
    </source>
</evidence>
<keyword evidence="2 11" id="KW-0150">Chloroplast</keyword>
<reference evidence="12" key="2">
    <citation type="journal article" date="2020" name="Mitochondrial DNA Part B Resour">
        <title>Characterization of the complete chloroplast genome of two Hovenia species (Rhamnaceae).</title>
        <authorList>
            <person name="Li M."/>
            <person name="Ye X."/>
            <person name="Bi H."/>
        </authorList>
    </citation>
    <scope>NUCLEOTIDE SEQUENCE</scope>
</reference>
<keyword evidence="6 9" id="KW-0793">Thylakoid</keyword>
<accession>A0A6M4SQ55</accession>
<dbReference type="AlphaFoldDB" id="A0A6M4SQ55"/>
<evidence type="ECO:0000256" key="5">
    <source>
        <dbReference type="ARBA" id="ARBA00022989"/>
    </source>
</evidence>
<proteinExistence type="inferred from homology"/>
<feature type="transmembrane region" description="Helical" evidence="10">
    <location>
        <begin position="6"/>
        <end position="23"/>
    </location>
</feature>
<evidence type="ECO:0000256" key="2">
    <source>
        <dbReference type="ARBA" id="ARBA00022528"/>
    </source>
</evidence>
<evidence type="ECO:0000256" key="10">
    <source>
        <dbReference type="SAM" id="Phobius"/>
    </source>
</evidence>
<dbReference type="EMBL" id="MT916772">
    <property type="protein sequence ID" value="QOC71281.1"/>
    <property type="molecule type" value="Genomic_DNA"/>
</dbReference>
<keyword evidence="7 9" id="KW-0472">Membrane</keyword>
<keyword evidence="11" id="KW-0934">Plastid</keyword>
<dbReference type="GO" id="GO:0009535">
    <property type="term" value="C:chloroplast thylakoid membrane"/>
    <property type="evidence" value="ECO:0007669"/>
    <property type="project" value="UniProtKB-SubCell"/>
</dbReference>
<comment type="similarity">
    <text evidence="1 9">Belongs to the PsbT family.</text>
</comment>
<evidence type="ECO:0000256" key="3">
    <source>
        <dbReference type="ARBA" id="ARBA00022531"/>
    </source>
</evidence>
<dbReference type="InterPro" id="IPR037268">
    <property type="entry name" value="PSII_PsbT_sf"/>
</dbReference>
<dbReference type="GO" id="GO:0009539">
    <property type="term" value="C:photosystem II reaction center"/>
    <property type="evidence" value="ECO:0007669"/>
    <property type="project" value="InterPro"/>
</dbReference>
<evidence type="ECO:0000256" key="6">
    <source>
        <dbReference type="ARBA" id="ARBA00023078"/>
    </source>
</evidence>
<evidence type="ECO:0000313" key="11">
    <source>
        <dbReference type="EMBL" id="QJS52469.1"/>
    </source>
</evidence>
<dbReference type="HAMAP" id="MF_00808">
    <property type="entry name" value="PSII_PsbT"/>
    <property type="match status" value="1"/>
</dbReference>
<comment type="subunit">
    <text evidence="9">PSII is composed of 1 copy each of membrane proteins PsbA, PsbB, PsbC, PsbD, PsbE, PsbF, PsbH, PsbI, PsbJ, PsbK, PsbL, PsbM, PsbT, PsbX, PsbY, PsbZ, Psb30/Ycf12, at least 3 peripheral proteins of the oxygen-evolving complex and a large number of cofactors. It forms dimeric complexes.</text>
</comment>
<evidence type="ECO:0000256" key="1">
    <source>
        <dbReference type="ARBA" id="ARBA00008658"/>
    </source>
</evidence>
<keyword evidence="3 9" id="KW-0602">Photosynthesis</keyword>
<protein>
    <recommendedName>
        <fullName evidence="9">Photosystem II reaction center protein T</fullName>
        <shortName evidence="9">PSII-T</shortName>
    </recommendedName>
</protein>
<dbReference type="GeneID" id="59448581"/>
<dbReference type="SUPFAM" id="SSF161029">
    <property type="entry name" value="Photosystem II reaction center protein T, PsbT"/>
    <property type="match status" value="1"/>
</dbReference>
<evidence type="ECO:0000313" key="13">
    <source>
        <dbReference type="EMBL" id="QOC71281.1"/>
    </source>
</evidence>
<dbReference type="RefSeq" id="YP_009942113.1">
    <property type="nucleotide sequence ID" value="NC_050971.1"/>
</dbReference>
<keyword evidence="4 9" id="KW-0812">Transmembrane</keyword>
<name>A0A6M4SQ55_9ROSA</name>
<reference evidence="11" key="1">
    <citation type="journal article" date="2020" name="Mitochondrial DNA Part B Resour">
        <title>The complete chloroplast genome of Hovenia dulcis (Rhamnaceae).</title>
        <authorList>
            <person name="Ling L.-Z."/>
            <person name="Zhang S.-D."/>
        </authorList>
    </citation>
    <scope>NUCLEOTIDE SEQUENCE</scope>
</reference>
<evidence type="ECO:0000256" key="8">
    <source>
        <dbReference type="ARBA" id="ARBA00023276"/>
    </source>
</evidence>
<sequence length="38" mass="4357">MEALVYTFLLVSTLGIIFFAIFFREPPKVPTNPTKKVK</sequence>
<dbReference type="PANTHER" id="PTHR36411">
    <property type="match status" value="1"/>
</dbReference>
<evidence type="ECO:0000313" key="12">
    <source>
        <dbReference type="EMBL" id="QNP08836.1"/>
    </source>
</evidence>
<reference evidence="13" key="3">
    <citation type="submission" date="2020-08" db="EMBL/GenBank/DDBJ databases">
        <title>Complete Chloroplast Genome of Hovenia dulcis Thunb.</title>
        <authorList>
            <person name="Xx X."/>
        </authorList>
    </citation>
    <scope>NUCLEOTIDE SEQUENCE</scope>
</reference>
<geneLocation type="chloroplast" evidence="11"/>
<dbReference type="Pfam" id="PF01405">
    <property type="entry name" value="PsbT"/>
    <property type="match status" value="1"/>
</dbReference>
<keyword evidence="8 9" id="KW-0604">Photosystem II</keyword>
<keyword evidence="5 9" id="KW-1133">Transmembrane helix</keyword>
<organism evidence="11">
    <name type="scientific">Hovenia dulcis</name>
    <name type="common">Japanese raisin tree</name>
    <dbReference type="NCBI Taxonomy" id="99292"/>
    <lineage>
        <taxon>Eukaryota</taxon>
        <taxon>Viridiplantae</taxon>
        <taxon>Streptophyta</taxon>
        <taxon>Embryophyta</taxon>
        <taxon>Tracheophyta</taxon>
        <taxon>Spermatophyta</taxon>
        <taxon>Magnoliopsida</taxon>
        <taxon>eudicotyledons</taxon>
        <taxon>Gunneridae</taxon>
        <taxon>Pentapetalae</taxon>
        <taxon>rosids</taxon>
        <taxon>fabids</taxon>
        <taxon>Rosales</taxon>
        <taxon>Rhamnaceae</taxon>
        <taxon>Paliureae</taxon>
        <taxon>Hovenia</taxon>
    </lineage>
</organism>